<keyword evidence="1" id="KW-0812">Transmembrane</keyword>
<evidence type="ECO:0000313" key="3">
    <source>
        <dbReference type="RefSeq" id="XP_034105723.1"/>
    </source>
</evidence>
<organism evidence="2 3">
    <name type="scientific">Drosophila albomicans</name>
    <name type="common">Fruit fly</name>
    <dbReference type="NCBI Taxonomy" id="7291"/>
    <lineage>
        <taxon>Eukaryota</taxon>
        <taxon>Metazoa</taxon>
        <taxon>Ecdysozoa</taxon>
        <taxon>Arthropoda</taxon>
        <taxon>Hexapoda</taxon>
        <taxon>Insecta</taxon>
        <taxon>Pterygota</taxon>
        <taxon>Neoptera</taxon>
        <taxon>Endopterygota</taxon>
        <taxon>Diptera</taxon>
        <taxon>Brachycera</taxon>
        <taxon>Muscomorpha</taxon>
        <taxon>Ephydroidea</taxon>
        <taxon>Drosophilidae</taxon>
        <taxon>Drosophila</taxon>
    </lineage>
</organism>
<evidence type="ECO:0000313" key="2">
    <source>
        <dbReference type="Proteomes" id="UP000515160"/>
    </source>
</evidence>
<dbReference type="Proteomes" id="UP000515160">
    <property type="component" value="Chromosome 3"/>
</dbReference>
<evidence type="ECO:0000256" key="1">
    <source>
        <dbReference type="SAM" id="Phobius"/>
    </source>
</evidence>
<keyword evidence="2" id="KW-1185">Reference proteome</keyword>
<gene>
    <name evidence="3" type="primary">LOC117568922</name>
</gene>
<keyword evidence="1" id="KW-0472">Membrane</keyword>
<dbReference type="RefSeq" id="XP_034105723.1">
    <property type="nucleotide sequence ID" value="XM_034249832.2"/>
</dbReference>
<protein>
    <submittedName>
        <fullName evidence="3">Uncharacterized protein LOC117568922</fullName>
    </submittedName>
</protein>
<name>A0A6P8X1W6_DROAB</name>
<accession>A0A6P8X1W6</accession>
<proteinExistence type="predicted"/>
<keyword evidence="1" id="KW-1133">Transmembrane helix</keyword>
<dbReference type="AlphaFoldDB" id="A0A6P8X1W6"/>
<feature type="transmembrane region" description="Helical" evidence="1">
    <location>
        <begin position="6"/>
        <end position="35"/>
    </location>
</feature>
<dbReference type="OrthoDB" id="7829935at2759"/>
<dbReference type="GeneID" id="117568922"/>
<sequence length="50" mass="5490">MLSTNFFFYLLVIAMLLVFTAPAAEGTFFLIACLLRSPLCPFRTTTPASA</sequence>
<reference evidence="3" key="1">
    <citation type="submission" date="2025-08" db="UniProtKB">
        <authorList>
            <consortium name="RefSeq"/>
        </authorList>
    </citation>
    <scope>IDENTIFICATION</scope>
    <source>
        <strain evidence="3">15112-1751.03</strain>
        <tissue evidence="3">Whole Adult</tissue>
    </source>
</reference>